<keyword evidence="7" id="KW-0233">DNA recombination</keyword>
<dbReference type="PANTHER" id="PTHR33175">
    <property type="entry name" value="DNA-BINDING PROTEIN HU"/>
    <property type="match status" value="1"/>
</dbReference>
<evidence type="ECO:0000256" key="3">
    <source>
        <dbReference type="ARBA" id="ARBA00022845"/>
    </source>
</evidence>
<dbReference type="Proteomes" id="UP000231632">
    <property type="component" value="Unassembled WGS sequence"/>
</dbReference>
<dbReference type="SMART" id="SM00411">
    <property type="entry name" value="BHL"/>
    <property type="match status" value="1"/>
</dbReference>
<keyword evidence="10" id="KW-1185">Reference proteome</keyword>
<dbReference type="RefSeq" id="WP_072660223.1">
    <property type="nucleotide sequence ID" value="NZ_BDFD01000017.1"/>
</dbReference>
<dbReference type="GO" id="GO:0009893">
    <property type="term" value="P:positive regulation of metabolic process"/>
    <property type="evidence" value="ECO:0007669"/>
    <property type="project" value="UniProtKB-ARBA"/>
</dbReference>
<dbReference type="InterPro" id="IPR005684">
    <property type="entry name" value="IHF_alpha"/>
</dbReference>
<dbReference type="GO" id="GO:0030527">
    <property type="term" value="F:structural constituent of chromatin"/>
    <property type="evidence" value="ECO:0007669"/>
    <property type="project" value="InterPro"/>
</dbReference>
<dbReference type="STRING" id="1921010.MMIC_P1901"/>
<comment type="caution">
    <text evidence="9">The sequence shown here is derived from an EMBL/GenBank/DDBJ whole genome shotgun (WGS) entry which is preliminary data.</text>
</comment>
<name>A0A1L8CPW6_9PROT</name>
<evidence type="ECO:0000256" key="5">
    <source>
        <dbReference type="ARBA" id="ARBA00023125"/>
    </source>
</evidence>
<dbReference type="CDD" id="cd13835">
    <property type="entry name" value="IHF_A"/>
    <property type="match status" value="1"/>
</dbReference>
<dbReference type="Pfam" id="PF00216">
    <property type="entry name" value="Bac_DNA_binding"/>
    <property type="match status" value="1"/>
</dbReference>
<dbReference type="PRINTS" id="PR01727">
    <property type="entry name" value="DNABINDINGHU"/>
</dbReference>
<keyword evidence="5" id="KW-0238">DNA-binding</keyword>
<evidence type="ECO:0000256" key="4">
    <source>
        <dbReference type="ARBA" id="ARBA00023015"/>
    </source>
</evidence>
<dbReference type="NCBIfam" id="NF001401">
    <property type="entry name" value="PRK00285.1"/>
    <property type="match status" value="1"/>
</dbReference>
<accession>A0A1L8CPW6</accession>
<proteinExistence type="inferred from homology"/>
<dbReference type="InterPro" id="IPR000119">
    <property type="entry name" value="Hist_DNA-bd"/>
</dbReference>
<sequence>MTKAEIAKIVHERVGLTKKESAQIVESVLGVIRDSLEQGDNVKLSGFGHFIVRQKHARRGRNPKTGSDITIAPRSVVTFRASPLLKKKLLKGDK</sequence>
<reference evidence="9 10" key="1">
    <citation type="journal article" date="2017" name="Arch. Microbiol.">
        <title>Mariprofundus micogutta sp. nov., a novel iron-oxidizing zetaproteobacterium isolated from a deep-sea hydrothermal field at the Bayonnaise knoll of the Izu-Ogasawara arc, and a description of Mariprofundales ord. nov. and Zetaproteobacteria classis nov.</title>
        <authorList>
            <person name="Makita H."/>
            <person name="Tanaka E."/>
            <person name="Mitsunobu S."/>
            <person name="Miyazaki M."/>
            <person name="Nunoura T."/>
            <person name="Uematsu K."/>
            <person name="Takaki Y."/>
            <person name="Nishi S."/>
            <person name="Shimamura S."/>
            <person name="Takai K."/>
        </authorList>
    </citation>
    <scope>NUCLEOTIDE SEQUENCE [LARGE SCALE GENOMIC DNA]</scope>
    <source>
        <strain evidence="9 10">ET2</strain>
    </source>
</reference>
<dbReference type="InterPro" id="IPR010992">
    <property type="entry name" value="IHF-like_DNA-bd_dom_sf"/>
</dbReference>
<dbReference type="OrthoDB" id="5295614at2"/>
<dbReference type="GO" id="GO:0006355">
    <property type="term" value="P:regulation of DNA-templated transcription"/>
    <property type="evidence" value="ECO:0007669"/>
    <property type="project" value="InterPro"/>
</dbReference>
<dbReference type="PANTHER" id="PTHR33175:SF2">
    <property type="entry name" value="INTEGRATION HOST FACTOR SUBUNIT ALPHA"/>
    <property type="match status" value="1"/>
</dbReference>
<keyword evidence="4" id="KW-0805">Transcription regulation</keyword>
<organism evidence="9 10">
    <name type="scientific">Mariprofundus micogutta</name>
    <dbReference type="NCBI Taxonomy" id="1921010"/>
    <lineage>
        <taxon>Bacteria</taxon>
        <taxon>Pseudomonadati</taxon>
        <taxon>Pseudomonadota</taxon>
        <taxon>Candidatius Mariprofundia</taxon>
        <taxon>Mariprofundales</taxon>
        <taxon>Mariprofundaceae</taxon>
        <taxon>Mariprofundus</taxon>
    </lineage>
</organism>
<evidence type="ECO:0000256" key="8">
    <source>
        <dbReference type="RuleBase" id="RU003939"/>
    </source>
</evidence>
<dbReference type="EMBL" id="BDFD01000017">
    <property type="protein sequence ID" value="GAV20923.1"/>
    <property type="molecule type" value="Genomic_DNA"/>
</dbReference>
<comment type="similarity">
    <text evidence="1 8">Belongs to the bacterial histone-like protein family.</text>
</comment>
<dbReference type="GO" id="GO:0003677">
    <property type="term" value="F:DNA binding"/>
    <property type="evidence" value="ECO:0007669"/>
    <property type="project" value="UniProtKB-KW"/>
</dbReference>
<evidence type="ECO:0000256" key="1">
    <source>
        <dbReference type="ARBA" id="ARBA00010529"/>
    </source>
</evidence>
<dbReference type="Gene3D" id="4.10.520.10">
    <property type="entry name" value="IHF-like DNA-binding proteins"/>
    <property type="match status" value="1"/>
</dbReference>
<dbReference type="GO" id="GO:0006310">
    <property type="term" value="P:DNA recombination"/>
    <property type="evidence" value="ECO:0007669"/>
    <property type="project" value="UniProtKB-KW"/>
</dbReference>
<dbReference type="InterPro" id="IPR020816">
    <property type="entry name" value="Histone-like_DNA-bd_CS"/>
</dbReference>
<evidence type="ECO:0000313" key="9">
    <source>
        <dbReference type="EMBL" id="GAV20923.1"/>
    </source>
</evidence>
<protein>
    <recommendedName>
        <fullName evidence="2">Integration host factor subunit alpha</fullName>
    </recommendedName>
</protein>
<dbReference type="AlphaFoldDB" id="A0A1L8CPW6"/>
<keyword evidence="3" id="KW-0810">Translation regulation</keyword>
<evidence type="ECO:0000256" key="2">
    <source>
        <dbReference type="ARBA" id="ARBA00018329"/>
    </source>
</evidence>
<dbReference type="SUPFAM" id="SSF47729">
    <property type="entry name" value="IHF-like DNA-binding proteins"/>
    <property type="match status" value="1"/>
</dbReference>
<evidence type="ECO:0000256" key="7">
    <source>
        <dbReference type="ARBA" id="ARBA00023172"/>
    </source>
</evidence>
<evidence type="ECO:0000256" key="6">
    <source>
        <dbReference type="ARBA" id="ARBA00023163"/>
    </source>
</evidence>
<dbReference type="GO" id="GO:0005829">
    <property type="term" value="C:cytosol"/>
    <property type="evidence" value="ECO:0007669"/>
    <property type="project" value="TreeGrafter"/>
</dbReference>
<evidence type="ECO:0000313" key="10">
    <source>
        <dbReference type="Proteomes" id="UP000231632"/>
    </source>
</evidence>
<dbReference type="GO" id="GO:0006417">
    <property type="term" value="P:regulation of translation"/>
    <property type="evidence" value="ECO:0007669"/>
    <property type="project" value="UniProtKB-KW"/>
</dbReference>
<dbReference type="PROSITE" id="PS00045">
    <property type="entry name" value="HISTONE_LIKE"/>
    <property type="match status" value="1"/>
</dbReference>
<keyword evidence="6" id="KW-0804">Transcription</keyword>
<gene>
    <name evidence="9" type="ORF">MMIC_P1901</name>
</gene>